<evidence type="ECO:0000256" key="3">
    <source>
        <dbReference type="ARBA" id="ARBA00023125"/>
    </source>
</evidence>
<dbReference type="InterPro" id="IPR036388">
    <property type="entry name" value="WH-like_DNA-bd_sf"/>
</dbReference>
<proteinExistence type="inferred from homology"/>
<keyword evidence="7" id="KW-1185">Reference proteome</keyword>
<dbReference type="InterPro" id="IPR058163">
    <property type="entry name" value="LysR-type_TF_proteobact-type"/>
</dbReference>
<feature type="domain" description="HTH lysR-type" evidence="5">
    <location>
        <begin position="5"/>
        <end position="62"/>
    </location>
</feature>
<evidence type="ECO:0000256" key="4">
    <source>
        <dbReference type="ARBA" id="ARBA00023163"/>
    </source>
</evidence>
<dbReference type="SUPFAM" id="SSF46785">
    <property type="entry name" value="Winged helix' DNA-binding domain"/>
    <property type="match status" value="1"/>
</dbReference>
<evidence type="ECO:0000313" key="6">
    <source>
        <dbReference type="EMBL" id="NJC32548.1"/>
    </source>
</evidence>
<gene>
    <name evidence="6" type="ORF">GGR88_000022</name>
</gene>
<dbReference type="Pfam" id="PF03466">
    <property type="entry name" value="LysR_substrate"/>
    <property type="match status" value="1"/>
</dbReference>
<dbReference type="Gene3D" id="3.40.190.290">
    <property type="match status" value="1"/>
</dbReference>
<keyword evidence="2" id="KW-0805">Transcription regulation</keyword>
<dbReference type="PROSITE" id="PS50931">
    <property type="entry name" value="HTH_LYSR"/>
    <property type="match status" value="1"/>
</dbReference>
<comment type="similarity">
    <text evidence="1">Belongs to the LysR transcriptional regulatory family.</text>
</comment>
<dbReference type="InterPro" id="IPR005119">
    <property type="entry name" value="LysR_subst-bd"/>
</dbReference>
<dbReference type="Gene3D" id="1.10.10.10">
    <property type="entry name" value="Winged helix-like DNA-binding domain superfamily/Winged helix DNA-binding domain"/>
    <property type="match status" value="1"/>
</dbReference>
<dbReference type="Proteomes" id="UP000734218">
    <property type="component" value="Unassembled WGS sequence"/>
</dbReference>
<dbReference type="InterPro" id="IPR036390">
    <property type="entry name" value="WH_DNA-bd_sf"/>
</dbReference>
<evidence type="ECO:0000256" key="2">
    <source>
        <dbReference type="ARBA" id="ARBA00023015"/>
    </source>
</evidence>
<dbReference type="InterPro" id="IPR000847">
    <property type="entry name" value="LysR_HTH_N"/>
</dbReference>
<sequence>MPNLPDLEAWAIFARVVEHRSFTAAAAAMGMSKGTVSKAITRLEARLSAGLFHRTSRTLTLTEAGQRLVPHAARMLAEASAAEEAACEEQDQIGGPIRLAAPMTFGIQHVAPAVADFMALHPAVTVRLDLSDARVDLIAEGHDAALRIGNLPDSSLIARRLKGVAVKIVASPAYLAAAGTPTHPTDLQDHDGLCYANAERPGEWRLRSRAGVEAIGRPRTRMTTGSGEAMLPALRAGLGIAVLPDFIVDSDLTAGRLIEVMPDWVPPAVSLHLVTPPGRLRPARIGALLTFLTQRFGG</sequence>
<dbReference type="SUPFAM" id="SSF53850">
    <property type="entry name" value="Periplasmic binding protein-like II"/>
    <property type="match status" value="1"/>
</dbReference>
<evidence type="ECO:0000313" key="7">
    <source>
        <dbReference type="Proteomes" id="UP000734218"/>
    </source>
</evidence>
<organism evidence="6 7">
    <name type="scientific">Sphingomonas jejuensis</name>
    <dbReference type="NCBI Taxonomy" id="904715"/>
    <lineage>
        <taxon>Bacteria</taxon>
        <taxon>Pseudomonadati</taxon>
        <taxon>Pseudomonadota</taxon>
        <taxon>Alphaproteobacteria</taxon>
        <taxon>Sphingomonadales</taxon>
        <taxon>Sphingomonadaceae</taxon>
        <taxon>Sphingomonas</taxon>
    </lineage>
</organism>
<dbReference type="EMBL" id="JAATJE010000001">
    <property type="protein sequence ID" value="NJC32548.1"/>
    <property type="molecule type" value="Genomic_DNA"/>
</dbReference>
<keyword evidence="4" id="KW-0804">Transcription</keyword>
<keyword evidence="3 6" id="KW-0238">DNA-binding</keyword>
<evidence type="ECO:0000256" key="1">
    <source>
        <dbReference type="ARBA" id="ARBA00009437"/>
    </source>
</evidence>
<dbReference type="PANTHER" id="PTHR30537:SF5">
    <property type="entry name" value="HTH-TYPE TRANSCRIPTIONAL ACTIVATOR TTDR-RELATED"/>
    <property type="match status" value="1"/>
</dbReference>
<dbReference type="GO" id="GO:0003677">
    <property type="term" value="F:DNA binding"/>
    <property type="evidence" value="ECO:0007669"/>
    <property type="project" value="UniProtKB-KW"/>
</dbReference>
<name>A0ABX0XGU9_9SPHN</name>
<dbReference type="PANTHER" id="PTHR30537">
    <property type="entry name" value="HTH-TYPE TRANSCRIPTIONAL REGULATOR"/>
    <property type="match status" value="1"/>
</dbReference>
<dbReference type="CDD" id="cd08422">
    <property type="entry name" value="PBP2_CrgA_like"/>
    <property type="match status" value="1"/>
</dbReference>
<evidence type="ECO:0000259" key="5">
    <source>
        <dbReference type="PROSITE" id="PS50931"/>
    </source>
</evidence>
<reference evidence="6 7" key="1">
    <citation type="submission" date="2020-03" db="EMBL/GenBank/DDBJ databases">
        <title>Genomic Encyclopedia of Type Strains, Phase IV (KMG-IV): sequencing the most valuable type-strain genomes for metagenomic binning, comparative biology and taxonomic classification.</title>
        <authorList>
            <person name="Goeker M."/>
        </authorList>
    </citation>
    <scope>NUCLEOTIDE SEQUENCE [LARGE SCALE GENOMIC DNA]</scope>
    <source>
        <strain evidence="6 7">DSM 27651</strain>
    </source>
</reference>
<dbReference type="Pfam" id="PF00126">
    <property type="entry name" value="HTH_1"/>
    <property type="match status" value="1"/>
</dbReference>
<accession>A0ABX0XGU9</accession>
<protein>
    <submittedName>
        <fullName evidence="6">DNA-binding transcriptional LysR family regulator</fullName>
    </submittedName>
</protein>
<comment type="caution">
    <text evidence="6">The sequence shown here is derived from an EMBL/GenBank/DDBJ whole genome shotgun (WGS) entry which is preliminary data.</text>
</comment>
<dbReference type="RefSeq" id="WP_245196395.1">
    <property type="nucleotide sequence ID" value="NZ_JAATJE010000001.1"/>
</dbReference>